<accession>A0A0G4HJU4</accession>
<dbReference type="VEuPathDB" id="CryptoDB:Cvel_28284"/>
<keyword evidence="2" id="KW-0804">Transcription</keyword>
<feature type="compositionally biased region" description="Basic residues" evidence="3">
    <location>
        <begin position="396"/>
        <end position="411"/>
    </location>
</feature>
<evidence type="ECO:0000256" key="1">
    <source>
        <dbReference type="ARBA" id="ARBA00022478"/>
    </source>
</evidence>
<gene>
    <name evidence="4" type="ORF">Cvel_28284</name>
</gene>
<reference evidence="4" key="1">
    <citation type="submission" date="2014-11" db="EMBL/GenBank/DDBJ databases">
        <authorList>
            <person name="Otto D Thomas"/>
            <person name="Naeem Raeece"/>
        </authorList>
    </citation>
    <scope>NUCLEOTIDE SEQUENCE</scope>
</reference>
<evidence type="ECO:0000256" key="2">
    <source>
        <dbReference type="ARBA" id="ARBA00023163"/>
    </source>
</evidence>
<dbReference type="AlphaFoldDB" id="A0A0G4HJU4"/>
<name>A0A0G4HJU4_9ALVE</name>
<dbReference type="InterPro" id="IPR036898">
    <property type="entry name" value="RNA_pol_Rpb7-like_N_sf"/>
</dbReference>
<protein>
    <submittedName>
        <fullName evidence="4">Uncharacterized protein</fullName>
    </submittedName>
</protein>
<feature type="compositionally biased region" description="Low complexity" evidence="3">
    <location>
        <begin position="298"/>
        <end position="318"/>
    </location>
</feature>
<keyword evidence="1" id="KW-0240">DNA-directed RNA polymerase</keyword>
<feature type="compositionally biased region" description="Polar residues" evidence="3">
    <location>
        <begin position="374"/>
        <end position="383"/>
    </location>
</feature>
<sequence>MDQEEPWEVISRGPADTPSAYADYLGKITSFLGSRCPEHDHLIALSKISSHFHVKSSKCIQRMTVRNSLRLSSVYQPFLQTGVHRQLVENITKFIPELGGIWLGHWADARLLNRGAMLRESVDEGGVSILEVSVEVLVLRPEKNDVLVCEVTNVSSDGITATAFGIFPVFVPLALVHPAWIPTHKGDLLWSGKGPKMSTNSPVKIQFVRSKVKYYANNFVFEGSLADEKKTGVLKSHTTSKLLPLPSGPPEFTRQNPPPDLQRNALASQGKGGALALKTLQLRTVKPSAGLLKPQPDAAATGQAAGASSSVSAQATGGAASGEKKEGKRAVKLEEGSQTEKRDGGEKTEKGKRKESVSELPSAKRVKQEEGEDQGQSCPASQSKNVGETEEEKEKNVKKKKEKKKKDREVS</sequence>
<organism evidence="4">
    <name type="scientific">Chromera velia CCMP2878</name>
    <dbReference type="NCBI Taxonomy" id="1169474"/>
    <lineage>
        <taxon>Eukaryota</taxon>
        <taxon>Sar</taxon>
        <taxon>Alveolata</taxon>
        <taxon>Colpodellida</taxon>
        <taxon>Chromeraceae</taxon>
        <taxon>Chromera</taxon>
    </lineage>
</organism>
<dbReference type="Gene3D" id="3.30.1490.120">
    <property type="entry name" value="RNA polymerase Rpb7-like, N-terminal domain"/>
    <property type="match status" value="1"/>
</dbReference>
<evidence type="ECO:0000256" key="3">
    <source>
        <dbReference type="SAM" id="MobiDB-lite"/>
    </source>
</evidence>
<feature type="region of interest" description="Disordered" evidence="3">
    <location>
        <begin position="291"/>
        <end position="411"/>
    </location>
</feature>
<dbReference type="GO" id="GO:0000428">
    <property type="term" value="C:DNA-directed RNA polymerase complex"/>
    <property type="evidence" value="ECO:0007669"/>
    <property type="project" value="UniProtKB-KW"/>
</dbReference>
<dbReference type="EMBL" id="CDMZ01002902">
    <property type="protein sequence ID" value="CEM44335.1"/>
    <property type="molecule type" value="Genomic_DNA"/>
</dbReference>
<feature type="region of interest" description="Disordered" evidence="3">
    <location>
        <begin position="237"/>
        <end position="266"/>
    </location>
</feature>
<proteinExistence type="predicted"/>
<evidence type="ECO:0000313" key="4">
    <source>
        <dbReference type="EMBL" id="CEM44335.1"/>
    </source>
</evidence>
<feature type="compositionally biased region" description="Basic and acidic residues" evidence="3">
    <location>
        <begin position="322"/>
        <end position="357"/>
    </location>
</feature>